<gene>
    <name evidence="8" type="ORF">BJI69_02695</name>
</gene>
<dbReference type="GO" id="GO:0000976">
    <property type="term" value="F:transcription cis-regulatory region binding"/>
    <property type="evidence" value="ECO:0007669"/>
    <property type="project" value="TreeGrafter"/>
</dbReference>
<name>A0A0G9HFT9_9GAMM</name>
<dbReference type="Gene3D" id="1.10.10.10">
    <property type="entry name" value="Winged helix-like DNA-binding domain superfamily/Winged helix DNA-binding domain"/>
    <property type="match status" value="1"/>
</dbReference>
<proteinExistence type="predicted"/>
<evidence type="ECO:0000256" key="6">
    <source>
        <dbReference type="ARBA" id="ARBA00023125"/>
    </source>
</evidence>
<dbReference type="SUPFAM" id="SSF46894">
    <property type="entry name" value="C-terminal effector domain of the bipartite response regulators"/>
    <property type="match status" value="1"/>
</dbReference>
<dbReference type="SMART" id="SM00862">
    <property type="entry name" value="Trans_reg_C"/>
    <property type="match status" value="1"/>
</dbReference>
<reference evidence="9" key="1">
    <citation type="submission" date="2016-09" db="EMBL/GenBank/DDBJ databases">
        <authorList>
            <person name="Lysoe E."/>
        </authorList>
    </citation>
    <scope>NUCLEOTIDE SEQUENCE [LARGE SCALE GENOMIC DNA]</scope>
    <source>
        <strain evidence="9">LJ96T</strain>
    </source>
</reference>
<keyword evidence="3" id="KW-0597">Phosphoprotein</keyword>
<dbReference type="SUPFAM" id="SSF52172">
    <property type="entry name" value="CheY-like"/>
    <property type="match status" value="1"/>
</dbReference>
<keyword evidence="4" id="KW-0902">Two-component regulatory system</keyword>
<dbReference type="GO" id="GO:0032993">
    <property type="term" value="C:protein-DNA complex"/>
    <property type="evidence" value="ECO:0007669"/>
    <property type="project" value="TreeGrafter"/>
</dbReference>
<dbReference type="SMART" id="SM00448">
    <property type="entry name" value="REC"/>
    <property type="match status" value="1"/>
</dbReference>
<dbReference type="RefSeq" id="WP_046965992.1">
    <property type="nucleotide sequence ID" value="NZ_CP017480.1"/>
</dbReference>
<evidence type="ECO:0000256" key="4">
    <source>
        <dbReference type="ARBA" id="ARBA00023012"/>
    </source>
</evidence>
<dbReference type="STRING" id="1440763.BJI69_02695"/>
<sequence>MQRLLIVDDDEEIRSLLQRFFLRNGFETDMAASGKEMDTRLARASYDLVLLDVMLPDEDGFSLCKRIRAAGRMAIIMVTGVVEATDRIVGLELGADDYVTKPFDARELLARVRAVLRRSETSLARESLASHSPTLCFSGWRLDIVRRELRSSDFTLTPLSGGEFELLVAFAQHPQRVLTREQLIDMSRGPAHEAFDRSIDVQVSRLRRKIEEDPGDPEIIRTVRNVGYLFASTVERQ</sequence>
<organism evidence="8 9">
    <name type="scientific">Luteibacter rhizovicinus DSM 16549</name>
    <dbReference type="NCBI Taxonomy" id="1440763"/>
    <lineage>
        <taxon>Bacteria</taxon>
        <taxon>Pseudomonadati</taxon>
        <taxon>Pseudomonadota</taxon>
        <taxon>Gammaproteobacteria</taxon>
        <taxon>Lysobacterales</taxon>
        <taxon>Rhodanobacteraceae</taxon>
        <taxon>Luteibacter</taxon>
    </lineage>
</organism>
<evidence type="ECO:0000256" key="2">
    <source>
        <dbReference type="ARBA" id="ARBA00022490"/>
    </source>
</evidence>
<keyword evidence="5" id="KW-0805">Transcription regulation</keyword>
<dbReference type="FunFam" id="1.10.10.10:FF:000099">
    <property type="entry name" value="Two-component system response regulator TorR"/>
    <property type="match status" value="1"/>
</dbReference>
<evidence type="ECO:0000313" key="8">
    <source>
        <dbReference type="EMBL" id="APG02924.1"/>
    </source>
</evidence>
<keyword evidence="7" id="KW-0804">Transcription</keyword>
<dbReference type="InterPro" id="IPR039420">
    <property type="entry name" value="WalR-like"/>
</dbReference>
<keyword evidence="9" id="KW-1185">Reference proteome</keyword>
<evidence type="ECO:0000256" key="5">
    <source>
        <dbReference type="ARBA" id="ARBA00023015"/>
    </source>
</evidence>
<accession>A0A0G9HFT9</accession>
<dbReference type="AlphaFoldDB" id="A0A0G9HFT9"/>
<comment type="subcellular location">
    <subcellularLocation>
        <location evidence="1">Cytoplasm</location>
    </subcellularLocation>
</comment>
<dbReference type="PANTHER" id="PTHR48111:SF4">
    <property type="entry name" value="DNA-BINDING DUAL TRANSCRIPTIONAL REGULATOR OMPR"/>
    <property type="match status" value="1"/>
</dbReference>
<dbReference type="GO" id="GO:0006355">
    <property type="term" value="P:regulation of DNA-templated transcription"/>
    <property type="evidence" value="ECO:0007669"/>
    <property type="project" value="InterPro"/>
</dbReference>
<evidence type="ECO:0000256" key="7">
    <source>
        <dbReference type="ARBA" id="ARBA00023163"/>
    </source>
</evidence>
<dbReference type="Pfam" id="PF00486">
    <property type="entry name" value="Trans_reg_C"/>
    <property type="match status" value="1"/>
</dbReference>
<dbReference type="FunFam" id="3.40.50.2300:FF:000001">
    <property type="entry name" value="DNA-binding response regulator PhoB"/>
    <property type="match status" value="1"/>
</dbReference>
<dbReference type="CDD" id="cd00383">
    <property type="entry name" value="trans_reg_C"/>
    <property type="match status" value="1"/>
</dbReference>
<dbReference type="Gene3D" id="3.40.50.2300">
    <property type="match status" value="1"/>
</dbReference>
<keyword evidence="2" id="KW-0963">Cytoplasm</keyword>
<evidence type="ECO:0000313" key="9">
    <source>
        <dbReference type="Proteomes" id="UP000182987"/>
    </source>
</evidence>
<dbReference type="GO" id="GO:0005829">
    <property type="term" value="C:cytosol"/>
    <property type="evidence" value="ECO:0007669"/>
    <property type="project" value="TreeGrafter"/>
</dbReference>
<dbReference type="InterPro" id="IPR001789">
    <property type="entry name" value="Sig_transdc_resp-reg_receiver"/>
</dbReference>
<evidence type="ECO:0000256" key="1">
    <source>
        <dbReference type="ARBA" id="ARBA00004496"/>
    </source>
</evidence>
<dbReference type="Gene3D" id="6.10.250.690">
    <property type="match status" value="1"/>
</dbReference>
<dbReference type="InterPro" id="IPR011006">
    <property type="entry name" value="CheY-like_superfamily"/>
</dbReference>
<dbReference type="PROSITE" id="PS50110">
    <property type="entry name" value="RESPONSE_REGULATORY"/>
    <property type="match status" value="1"/>
</dbReference>
<dbReference type="PROSITE" id="PS51755">
    <property type="entry name" value="OMPR_PHOB"/>
    <property type="match status" value="1"/>
</dbReference>
<keyword evidence="6 8" id="KW-0238">DNA-binding</keyword>
<evidence type="ECO:0000256" key="3">
    <source>
        <dbReference type="ARBA" id="ARBA00022553"/>
    </source>
</evidence>
<dbReference type="GO" id="GO:0000156">
    <property type="term" value="F:phosphorelay response regulator activity"/>
    <property type="evidence" value="ECO:0007669"/>
    <property type="project" value="TreeGrafter"/>
</dbReference>
<dbReference type="EMBL" id="CP017480">
    <property type="protein sequence ID" value="APG02924.1"/>
    <property type="molecule type" value="Genomic_DNA"/>
</dbReference>
<dbReference type="PANTHER" id="PTHR48111">
    <property type="entry name" value="REGULATOR OF RPOS"/>
    <property type="match status" value="1"/>
</dbReference>
<dbReference type="InterPro" id="IPR016032">
    <property type="entry name" value="Sig_transdc_resp-reg_C-effctor"/>
</dbReference>
<dbReference type="OrthoDB" id="9802426at2"/>
<protein>
    <submittedName>
        <fullName evidence="8">DNA-binding response regulator</fullName>
    </submittedName>
</protein>
<dbReference type="KEGG" id="lrz:BJI69_02695"/>
<dbReference type="PATRIC" id="fig|1440763.5.peg.2513"/>
<dbReference type="InterPro" id="IPR001867">
    <property type="entry name" value="OmpR/PhoB-type_DNA-bd"/>
</dbReference>
<dbReference type="Proteomes" id="UP000182987">
    <property type="component" value="Chromosome"/>
</dbReference>
<dbReference type="Pfam" id="PF00072">
    <property type="entry name" value="Response_reg"/>
    <property type="match status" value="1"/>
</dbReference>
<dbReference type="InterPro" id="IPR036388">
    <property type="entry name" value="WH-like_DNA-bd_sf"/>
</dbReference>